<dbReference type="InterPro" id="IPR019790">
    <property type="entry name" value="Xul5P/Fru6P_PKetolase_CS"/>
</dbReference>
<reference evidence="9 10" key="2">
    <citation type="submission" date="2020-08" db="EMBL/GenBank/DDBJ databases">
        <authorList>
            <person name="Partida-Martinez L."/>
            <person name="Huntemann M."/>
            <person name="Clum A."/>
            <person name="Wang J."/>
            <person name="Palaniappan K."/>
            <person name="Ritter S."/>
            <person name="Chen I.-M."/>
            <person name="Stamatis D."/>
            <person name="Reddy T."/>
            <person name="O'Malley R."/>
            <person name="Daum C."/>
            <person name="Shapiro N."/>
            <person name="Ivanova N."/>
            <person name="Kyrpides N."/>
            <person name="Woyke T."/>
        </authorList>
    </citation>
    <scope>NUCLEOTIDE SEQUENCE [LARGE SCALE GENOMIC DNA]</scope>
    <source>
        <strain evidence="9 10">RAS26</strain>
    </source>
</reference>
<evidence type="ECO:0000256" key="2">
    <source>
        <dbReference type="ARBA" id="ARBA00005623"/>
    </source>
</evidence>
<dbReference type="Gene3D" id="3.40.50.920">
    <property type="match status" value="1"/>
</dbReference>
<dbReference type="EC" id="4.1.2.-" evidence="5"/>
<dbReference type="NCBIfam" id="NF003621">
    <property type="entry name" value="PRK05261.1-6"/>
    <property type="match status" value="1"/>
</dbReference>
<dbReference type="RefSeq" id="WP_183295490.1">
    <property type="nucleotide sequence ID" value="NZ_JACHVX010000002.1"/>
</dbReference>
<dbReference type="InterPro" id="IPR029061">
    <property type="entry name" value="THDP-binding"/>
</dbReference>
<gene>
    <name evidence="9" type="ORF">FHR80_001514</name>
</gene>
<dbReference type="Pfam" id="PF09363">
    <property type="entry name" value="XFP_C"/>
    <property type="match status" value="1"/>
</dbReference>
<organism evidence="9 10">
    <name type="scientific">Cellulomonas cellasea</name>
    <dbReference type="NCBI Taxonomy" id="43670"/>
    <lineage>
        <taxon>Bacteria</taxon>
        <taxon>Bacillati</taxon>
        <taxon>Actinomycetota</taxon>
        <taxon>Actinomycetes</taxon>
        <taxon>Micrococcales</taxon>
        <taxon>Cellulomonadaceae</taxon>
        <taxon>Cellulomonas</taxon>
    </lineage>
</organism>
<evidence type="ECO:0000259" key="7">
    <source>
        <dbReference type="Pfam" id="PF09363"/>
    </source>
</evidence>
<feature type="domain" description="Xylulose 5-phosphate/Fructose 6-phosphate phosphoketolase C-terminal" evidence="7">
    <location>
        <begin position="600"/>
        <end position="802"/>
    </location>
</feature>
<dbReference type="PANTHER" id="PTHR31273">
    <property type="entry name" value="PHOSPHOKETOLASE-RELATED"/>
    <property type="match status" value="1"/>
</dbReference>
<feature type="region of interest" description="Disordered" evidence="6">
    <location>
        <begin position="802"/>
        <end position="829"/>
    </location>
</feature>
<feature type="compositionally biased region" description="Basic and acidic residues" evidence="6">
    <location>
        <begin position="802"/>
        <end position="813"/>
    </location>
</feature>
<accession>A0A7W4UEA8</accession>
<dbReference type="CDD" id="cd02011">
    <property type="entry name" value="TPP_PK"/>
    <property type="match status" value="1"/>
</dbReference>
<dbReference type="PANTHER" id="PTHR31273:SF0">
    <property type="entry name" value="PHOSPHOKETOLASE-RELATED"/>
    <property type="match status" value="1"/>
</dbReference>
<dbReference type="GO" id="GO:0000287">
    <property type="term" value="F:magnesium ion binding"/>
    <property type="evidence" value="ECO:0007669"/>
    <property type="project" value="UniProtKB-ARBA"/>
</dbReference>
<dbReference type="Pfam" id="PF03894">
    <property type="entry name" value="XFP"/>
    <property type="match status" value="1"/>
</dbReference>
<dbReference type="Proteomes" id="UP000518206">
    <property type="component" value="Unassembled WGS sequence"/>
</dbReference>
<keyword evidence="4 5" id="KW-0456">Lyase</keyword>
<protein>
    <recommendedName>
        <fullName evidence="5">Probable phosphoketolase</fullName>
        <ecNumber evidence="5">4.1.2.-</ecNumber>
    </recommendedName>
</protein>
<evidence type="ECO:0000313" key="9">
    <source>
        <dbReference type="EMBL" id="MBB2922602.1"/>
    </source>
</evidence>
<dbReference type="EMBL" id="JACHVX010000002">
    <property type="protein sequence ID" value="MBB2922602.1"/>
    <property type="molecule type" value="Genomic_DNA"/>
</dbReference>
<dbReference type="InterPro" id="IPR018970">
    <property type="entry name" value="Xul5P/Fru6P_PKetolase_N"/>
</dbReference>
<name>A0A7W4UEA8_9CELL</name>
<evidence type="ECO:0000313" key="10">
    <source>
        <dbReference type="Proteomes" id="UP000518206"/>
    </source>
</evidence>
<dbReference type="NCBIfam" id="NF003616">
    <property type="entry name" value="PRK05261.1-1"/>
    <property type="match status" value="1"/>
</dbReference>
<dbReference type="Gene3D" id="3.40.50.970">
    <property type="match status" value="2"/>
</dbReference>
<dbReference type="AlphaFoldDB" id="A0A7W4UEA8"/>
<dbReference type="PIRSF" id="PIRSF017245">
    <property type="entry name" value="Phosphoketolase"/>
    <property type="match status" value="1"/>
</dbReference>
<comment type="caution">
    <text evidence="9">The sequence shown here is derived from an EMBL/GenBank/DDBJ whole genome shotgun (WGS) entry which is preliminary data.</text>
</comment>
<dbReference type="InterPro" id="IPR019789">
    <property type="entry name" value="Xul5P/Fru6P_PKetolase_ThDP_BS"/>
</dbReference>
<dbReference type="HAMAP" id="MF_01403">
    <property type="entry name" value="Phosphoketolase"/>
    <property type="match status" value="1"/>
</dbReference>
<evidence type="ECO:0000259" key="8">
    <source>
        <dbReference type="Pfam" id="PF09364"/>
    </source>
</evidence>
<evidence type="ECO:0000256" key="6">
    <source>
        <dbReference type="SAM" id="MobiDB-lite"/>
    </source>
</evidence>
<dbReference type="InterPro" id="IPR023962">
    <property type="entry name" value="Phosphoketolase"/>
</dbReference>
<dbReference type="GO" id="GO:0016832">
    <property type="term" value="F:aldehyde-lyase activity"/>
    <property type="evidence" value="ECO:0007669"/>
    <property type="project" value="UniProtKB-UniRule"/>
</dbReference>
<evidence type="ECO:0000256" key="1">
    <source>
        <dbReference type="ARBA" id="ARBA00001964"/>
    </source>
</evidence>
<dbReference type="NCBIfam" id="NF003619">
    <property type="entry name" value="PRK05261.1-4"/>
    <property type="match status" value="1"/>
</dbReference>
<sequence>MSTTTSQHTSWRTGTGAAVTDETLRRIDAWWRAANYLSVGQIYLLANPLLREPLTRDHVKPRLLGHWGTTPGLNFLYAHLNRVIAEREQSTIYITGPGHGGPGLVANAYLEGTYSEVYSDITQDEEGVRRLFRQFSFPGGIPSHVAPETPGSIHEGGELGYALSHAYGAAFDNPDLLVATVIGDGEAETGPLATSWHSNKFVDPRTDGVVLPILHLNGYKIANPTVLARIPEDELLDLMRGYGHKPYVFTGGFDQEDHAAVHTRFAALLDEVLDEIAAIKARAHDGDETRPQWPMIIFRTPKGWTCPPVIDGKQVEDSWRSHQVPLASARDTEEHLQVLDGWLRSYRAEELFDESGRLVEDVAALAPAGTLRMSDNPHTNGGLLLKDLRLPDFRDFAVDVPVPGGSISEATRVLGQWLTEVIRLNPDNFRIFGPDETASNRLQAVFDVTDKVWNAEYKSDKVDDHLARVGRVVEMLSEHQCQGWLEGYLLTGRHGLFNCYEAFIHIIDSMFNQHAKWLKVTDDIPWRRPIASLNYLLSSHVWRQDHNGFSHQDPGFIDHVVNKKSEIVRVYLPPDANTLLSTYDHCLRSRQYVNVVVSGKQPAPNFLTMDQAVAHCTRGLGIWDWAGTEVPGEDPDVVLGCAGDVPTLEVLAAADILRQELPDLKVRVVNVVDLMRLQDEREHPHGLSDRDFDTLFTTDKPVVFAYHGYPWLIHRLTYRRKGHPNIHVRGYKEEGTTTTPFDMVMLNDLDRFHLVMDVIDHTPGLRSKAASLRQRMDDRRIEAREYTRRHGEDIPEVRDWVWPDAGETGREESGTQYDRATVATGGDNE</sequence>
<keyword evidence="3 5" id="KW-0786">Thiamine pyrophosphate</keyword>
<dbReference type="FunFam" id="3.40.50.970:FF:000091">
    <property type="entry name" value="Xylulose-5-phosphate/fructose-6-phosphate phosphoketolase"/>
    <property type="match status" value="1"/>
</dbReference>
<feature type="domain" description="Xylulose 5-phosphate/Fructose 6-phosphate phosphoketolase N-terminal" evidence="8">
    <location>
        <begin position="19"/>
        <end position="383"/>
    </location>
</feature>
<dbReference type="InterPro" id="IPR009014">
    <property type="entry name" value="Transketo_C/PFOR_II"/>
</dbReference>
<dbReference type="NCBIfam" id="NF003617">
    <property type="entry name" value="PRK05261.1-2"/>
    <property type="match status" value="1"/>
</dbReference>
<dbReference type="PROSITE" id="PS60003">
    <property type="entry name" value="PHOSPHOKETOLASE_2"/>
    <property type="match status" value="1"/>
</dbReference>
<dbReference type="InterPro" id="IPR005593">
    <property type="entry name" value="Xul5P/Fru6P_PKetolase"/>
</dbReference>
<dbReference type="PROSITE" id="PS60002">
    <property type="entry name" value="PHOSPHOKETOLASE_1"/>
    <property type="match status" value="1"/>
</dbReference>
<dbReference type="GO" id="GO:0005975">
    <property type="term" value="P:carbohydrate metabolic process"/>
    <property type="evidence" value="ECO:0007669"/>
    <property type="project" value="InterPro"/>
</dbReference>
<evidence type="ECO:0000256" key="4">
    <source>
        <dbReference type="ARBA" id="ARBA00023239"/>
    </source>
</evidence>
<dbReference type="Pfam" id="PF09364">
    <property type="entry name" value="XFP_N"/>
    <property type="match status" value="1"/>
</dbReference>
<comment type="cofactor">
    <cofactor evidence="1 5">
        <name>thiamine diphosphate</name>
        <dbReference type="ChEBI" id="CHEBI:58937"/>
    </cofactor>
</comment>
<reference evidence="9 10" key="1">
    <citation type="submission" date="2020-08" db="EMBL/GenBank/DDBJ databases">
        <title>The Agave Microbiome: Exploring the role of microbial communities in plant adaptations to desert environments.</title>
        <authorList>
            <person name="Partida-Martinez L.P."/>
        </authorList>
    </citation>
    <scope>NUCLEOTIDE SEQUENCE [LARGE SCALE GENOMIC DNA]</scope>
    <source>
        <strain evidence="9 10">RAS26</strain>
    </source>
</reference>
<evidence type="ECO:0000256" key="5">
    <source>
        <dbReference type="HAMAP-Rule" id="MF_01403"/>
    </source>
</evidence>
<dbReference type="InterPro" id="IPR018969">
    <property type="entry name" value="Xul5P/Fru6P_PKetolase_C"/>
</dbReference>
<evidence type="ECO:0000256" key="3">
    <source>
        <dbReference type="ARBA" id="ARBA00023052"/>
    </source>
</evidence>
<comment type="similarity">
    <text evidence="2 5">Belongs to the XFP family.</text>
</comment>
<dbReference type="SUPFAM" id="SSF52518">
    <property type="entry name" value="Thiamin diphosphate-binding fold (THDP-binding)"/>
    <property type="match status" value="2"/>
</dbReference>
<proteinExistence type="inferred from homology"/>